<dbReference type="STRING" id="1384057.CD33_14445"/>
<dbReference type="AlphaFoldDB" id="A0A0A3HX42"/>
<comment type="caution">
    <text evidence="1">The sequence shown here is derived from an EMBL/GenBank/DDBJ whole genome shotgun (WGS) entry which is preliminary data.</text>
</comment>
<keyword evidence="2" id="KW-1185">Reference proteome</keyword>
<dbReference type="RefSeq" id="WP_036201540.1">
    <property type="nucleotide sequence ID" value="NZ_AVCY01000003.1"/>
</dbReference>
<name>A0A0A3HX42_9BACL</name>
<accession>A0A0A3HX42</accession>
<dbReference type="InterPro" id="IPR052913">
    <property type="entry name" value="Glycopeptide_resist_protein"/>
</dbReference>
<dbReference type="PANTHER" id="PTHR35788:SF1">
    <property type="entry name" value="EXPORTED PROTEIN"/>
    <property type="match status" value="1"/>
</dbReference>
<evidence type="ECO:0000313" key="2">
    <source>
        <dbReference type="Proteomes" id="UP000030408"/>
    </source>
</evidence>
<protein>
    <submittedName>
        <fullName evidence="1">VanW family protein</fullName>
    </submittedName>
</protein>
<sequence length="323" mass="36247">MKALFILVMFVLLVACTDQTERITENPLIEKDDEFVNTEKTLEKPVLEEEKKPSYLIHLIDPNTEETITTISTKELGFHTDYANYVNQIELLAKDLARGTESREGYDRRMVLDFVNEKGELVEGTPMLVLKESELIERILAVSPDGGNVELPLYLTETGYDRTEFDTLDEVIVASYTTYYDSSVSGRAHNIKRSSDAISRVIVGVDDYFSFNTTVGPRTKETGYQEALEIINGEFVTGIGGGICQTSSTLFNAVDQLGVSYVERHHHSRDIGYVPRGRDATVSYGTLDFRFQNTTGIPFMIVSTTSGNSITVEIRTSQEYVDH</sequence>
<organism evidence="1 2">
    <name type="scientific">Ureibacillus sinduriensis BLB-1 = JCM 15800</name>
    <dbReference type="NCBI Taxonomy" id="1384057"/>
    <lineage>
        <taxon>Bacteria</taxon>
        <taxon>Bacillati</taxon>
        <taxon>Bacillota</taxon>
        <taxon>Bacilli</taxon>
        <taxon>Bacillales</taxon>
        <taxon>Caryophanaceae</taxon>
        <taxon>Ureibacillus</taxon>
    </lineage>
</organism>
<reference evidence="1 2" key="1">
    <citation type="submission" date="2014-02" db="EMBL/GenBank/DDBJ databases">
        <title>Draft genome sequence of Lysinibacillus sinduriensis JCM 15800.</title>
        <authorList>
            <person name="Zhang F."/>
            <person name="Wang G."/>
            <person name="Zhang L."/>
        </authorList>
    </citation>
    <scope>NUCLEOTIDE SEQUENCE [LARGE SCALE GENOMIC DNA]</scope>
    <source>
        <strain evidence="1 2">JCM 15800</strain>
    </source>
</reference>
<gene>
    <name evidence="1" type="ORF">CD33_14445</name>
</gene>
<proteinExistence type="predicted"/>
<evidence type="ECO:0000313" key="1">
    <source>
        <dbReference type="EMBL" id="KGR74933.1"/>
    </source>
</evidence>
<dbReference type="Proteomes" id="UP000030408">
    <property type="component" value="Unassembled WGS sequence"/>
</dbReference>
<dbReference type="InterPro" id="IPR007391">
    <property type="entry name" value="Vancomycin_resist_VanW"/>
</dbReference>
<dbReference type="EMBL" id="JPVO01000053">
    <property type="protein sequence ID" value="KGR74933.1"/>
    <property type="molecule type" value="Genomic_DNA"/>
</dbReference>
<dbReference type="Pfam" id="PF04294">
    <property type="entry name" value="VanW"/>
    <property type="match status" value="1"/>
</dbReference>
<dbReference type="PROSITE" id="PS51257">
    <property type="entry name" value="PROKAR_LIPOPROTEIN"/>
    <property type="match status" value="1"/>
</dbReference>
<dbReference type="PANTHER" id="PTHR35788">
    <property type="entry name" value="EXPORTED PROTEIN-RELATED"/>
    <property type="match status" value="1"/>
</dbReference>
<dbReference type="eggNOG" id="COG2720">
    <property type="taxonomic scope" value="Bacteria"/>
</dbReference>